<reference evidence="2" key="1">
    <citation type="submission" date="2020-05" db="EMBL/GenBank/DDBJ databases">
        <authorList>
            <person name="Chiriac C."/>
            <person name="Salcher M."/>
            <person name="Ghai R."/>
            <person name="Kavagutti S V."/>
        </authorList>
    </citation>
    <scope>NUCLEOTIDE SEQUENCE</scope>
</reference>
<feature type="compositionally biased region" description="Basic and acidic residues" evidence="1">
    <location>
        <begin position="45"/>
        <end position="59"/>
    </location>
</feature>
<accession>A0A6J6A021</accession>
<sequence length="59" mass="6675">MGAQHERPSLLGLKLTHHSVPQNTSGTKFGDLHKEVHSNRKKERKATSKEIDIEALRQC</sequence>
<evidence type="ECO:0000313" key="2">
    <source>
        <dbReference type="EMBL" id="CAB4346809.1"/>
    </source>
</evidence>
<dbReference type="EMBL" id="CAESAL010000127">
    <property type="protein sequence ID" value="CAB4346809.1"/>
    <property type="molecule type" value="Genomic_DNA"/>
</dbReference>
<protein>
    <submittedName>
        <fullName evidence="2">Unannotated protein</fullName>
    </submittedName>
</protein>
<organism evidence="2">
    <name type="scientific">freshwater metagenome</name>
    <dbReference type="NCBI Taxonomy" id="449393"/>
    <lineage>
        <taxon>unclassified sequences</taxon>
        <taxon>metagenomes</taxon>
        <taxon>ecological metagenomes</taxon>
    </lineage>
</organism>
<dbReference type="AlphaFoldDB" id="A0A6J6A021"/>
<name>A0A6J6A021_9ZZZZ</name>
<feature type="region of interest" description="Disordered" evidence="1">
    <location>
        <begin position="35"/>
        <end position="59"/>
    </location>
</feature>
<evidence type="ECO:0000256" key="1">
    <source>
        <dbReference type="SAM" id="MobiDB-lite"/>
    </source>
</evidence>
<proteinExistence type="predicted"/>
<gene>
    <name evidence="2" type="ORF">UFOPK3331_01997</name>
</gene>